<proteinExistence type="predicted"/>
<sequence length="51" mass="5692">MLTTKPKNISFPIPTLTSELAMLLSSEVNFDIFVNLRDQNLSIAIQLNAID</sequence>
<name>A0A1Z4GC81_9CYAN</name>
<gene>
    <name evidence="1" type="ORF">NIES21_09350</name>
</gene>
<reference evidence="1 2" key="1">
    <citation type="submission" date="2017-06" db="EMBL/GenBank/DDBJ databases">
        <title>Genome sequencing of cyanobaciteial culture collection at National Institute for Environmental Studies (NIES).</title>
        <authorList>
            <person name="Hirose Y."/>
            <person name="Shimura Y."/>
            <person name="Fujisawa T."/>
            <person name="Nakamura Y."/>
            <person name="Kawachi M."/>
        </authorList>
    </citation>
    <scope>NUCLEOTIDE SEQUENCE [LARGE SCALE GENOMIC DNA]</scope>
    <source>
        <strain evidence="1 2">NIES-21</strain>
    </source>
</reference>
<dbReference type="AlphaFoldDB" id="A0A1Z4GC81"/>
<protein>
    <submittedName>
        <fullName evidence="1">Uncharacterized protein</fullName>
    </submittedName>
</protein>
<dbReference type="EMBL" id="AP018174">
    <property type="protein sequence ID" value="BAY15120.1"/>
    <property type="molecule type" value="Genomic_DNA"/>
</dbReference>
<accession>A0A1Z4GC81</accession>
<dbReference type="Proteomes" id="UP000218287">
    <property type="component" value="Chromosome"/>
</dbReference>
<evidence type="ECO:0000313" key="1">
    <source>
        <dbReference type="EMBL" id="BAY15120.1"/>
    </source>
</evidence>
<evidence type="ECO:0000313" key="2">
    <source>
        <dbReference type="Proteomes" id="UP000218287"/>
    </source>
</evidence>
<keyword evidence="2" id="KW-1185">Reference proteome</keyword>
<organism evidence="1 2">
    <name type="scientific">Anabaenopsis circularis NIES-21</name>
    <dbReference type="NCBI Taxonomy" id="1085406"/>
    <lineage>
        <taxon>Bacteria</taxon>
        <taxon>Bacillati</taxon>
        <taxon>Cyanobacteriota</taxon>
        <taxon>Cyanophyceae</taxon>
        <taxon>Nostocales</taxon>
        <taxon>Nodulariaceae</taxon>
        <taxon>Anabaenopsis</taxon>
    </lineage>
</organism>